<dbReference type="PANTHER" id="PTHR33055:SF3">
    <property type="entry name" value="PUTATIVE TRANSPOSASE FOR IS117-RELATED"/>
    <property type="match status" value="1"/>
</dbReference>
<proteinExistence type="predicted"/>
<sequence>MDGVTIIGLDLAKRVFQLHGARADGSVAFRKKLSRAQVTTFLAKLPRCVVAMEGCATAHFWARTIGAFGHDVRLVPPVYVKPFVKRQKNDVADAEAIAEAASRPTMRFVEPRTERQQARAMVFRTRDMFVRQLTQMINALRAHLAEHGVIAAKGITNVQELGRIIETAETGIEPLVVEMARLYLDHIE</sequence>
<dbReference type="Proteomes" id="UP000315095">
    <property type="component" value="Unassembled WGS sequence"/>
</dbReference>
<keyword evidence="3" id="KW-1185">Reference proteome</keyword>
<name>A0A4P5NST7_9PROT</name>
<accession>A0A4P5NST7</accession>
<dbReference type="InterPro" id="IPR002525">
    <property type="entry name" value="Transp_IS110-like_N"/>
</dbReference>
<dbReference type="AlphaFoldDB" id="A0A4P5NST7"/>
<evidence type="ECO:0000313" key="2">
    <source>
        <dbReference type="EMBL" id="GCE83517.1"/>
    </source>
</evidence>
<dbReference type="EMBL" id="BDLU01000034">
    <property type="protein sequence ID" value="GCE83517.1"/>
    <property type="molecule type" value="Genomic_DNA"/>
</dbReference>
<evidence type="ECO:0000313" key="3">
    <source>
        <dbReference type="Proteomes" id="UP000315095"/>
    </source>
</evidence>
<gene>
    <name evidence="2" type="ORF">MSKU9_1658</name>
</gene>
<dbReference type="Pfam" id="PF01548">
    <property type="entry name" value="DEDD_Tnp_IS110"/>
    <property type="match status" value="1"/>
</dbReference>
<organism evidence="2 3">
    <name type="scientific">Komagataeibacter diospyri</name>
    <dbReference type="NCBI Taxonomy" id="1932662"/>
    <lineage>
        <taxon>Bacteria</taxon>
        <taxon>Pseudomonadati</taxon>
        <taxon>Pseudomonadota</taxon>
        <taxon>Alphaproteobacteria</taxon>
        <taxon>Acetobacterales</taxon>
        <taxon>Acetobacteraceae</taxon>
        <taxon>Komagataeibacter</taxon>
    </lineage>
</organism>
<dbReference type="GO" id="GO:0004803">
    <property type="term" value="F:transposase activity"/>
    <property type="evidence" value="ECO:0007669"/>
    <property type="project" value="InterPro"/>
</dbReference>
<dbReference type="GO" id="GO:0003677">
    <property type="term" value="F:DNA binding"/>
    <property type="evidence" value="ECO:0007669"/>
    <property type="project" value="InterPro"/>
</dbReference>
<protein>
    <submittedName>
        <fullName evidence="2">Transposase</fullName>
    </submittedName>
</protein>
<evidence type="ECO:0000259" key="1">
    <source>
        <dbReference type="Pfam" id="PF01548"/>
    </source>
</evidence>
<dbReference type="InterPro" id="IPR047650">
    <property type="entry name" value="Transpos_IS110"/>
</dbReference>
<reference evidence="3" key="1">
    <citation type="submission" date="2017-01" db="EMBL/GenBank/DDBJ databases">
        <title>Komagataeibacter sp. MSKU9 whole genome sequencing project.</title>
        <authorList>
            <person name="Matsutani M."/>
            <person name="Naloka K."/>
            <person name="Theeragool G."/>
            <person name="Yakushi T."/>
            <person name="Matsushita K."/>
        </authorList>
    </citation>
    <scope>NUCLEOTIDE SEQUENCE [LARGE SCALE GENOMIC DNA]</scope>
    <source>
        <strain evidence="3">MSKU9</strain>
    </source>
</reference>
<dbReference type="GO" id="GO:0006313">
    <property type="term" value="P:DNA transposition"/>
    <property type="evidence" value="ECO:0007669"/>
    <property type="project" value="InterPro"/>
</dbReference>
<dbReference type="PANTHER" id="PTHR33055">
    <property type="entry name" value="TRANSPOSASE FOR INSERTION SEQUENCE ELEMENT IS1111A"/>
    <property type="match status" value="1"/>
</dbReference>
<dbReference type="NCBIfam" id="NF033542">
    <property type="entry name" value="transpos_IS110"/>
    <property type="match status" value="1"/>
</dbReference>
<feature type="domain" description="Transposase IS110-like N-terminal" evidence="1">
    <location>
        <begin position="7"/>
        <end position="146"/>
    </location>
</feature>
<comment type="caution">
    <text evidence="2">The sequence shown here is derived from an EMBL/GenBank/DDBJ whole genome shotgun (WGS) entry which is preliminary data.</text>
</comment>